<dbReference type="EMBL" id="VMBG01000001">
    <property type="protein sequence ID" value="TSJ78603.1"/>
    <property type="molecule type" value="Genomic_DNA"/>
</dbReference>
<evidence type="ECO:0000259" key="4">
    <source>
        <dbReference type="PROSITE" id="PS50111"/>
    </source>
</evidence>
<dbReference type="InterPro" id="IPR004090">
    <property type="entry name" value="Chemotax_Me-accpt_rcpt"/>
</dbReference>
<dbReference type="InterPro" id="IPR021796">
    <property type="entry name" value="Tll0287-like_dom"/>
</dbReference>
<evidence type="ECO:0000313" key="6">
    <source>
        <dbReference type="Proteomes" id="UP000315648"/>
    </source>
</evidence>
<protein>
    <submittedName>
        <fullName evidence="5">DUF3365 domain-containing protein</fullName>
    </submittedName>
</protein>
<dbReference type="Pfam" id="PF11845">
    <property type="entry name" value="Tll0287-like"/>
    <property type="match status" value="1"/>
</dbReference>
<keyword evidence="1" id="KW-0145">Chemotaxis</keyword>
<dbReference type="SUPFAM" id="SSF58104">
    <property type="entry name" value="Methyl-accepting chemotaxis protein (MCP) signaling domain"/>
    <property type="match status" value="1"/>
</dbReference>
<organism evidence="5 6">
    <name type="scientific">Rariglobus hedericola</name>
    <dbReference type="NCBI Taxonomy" id="2597822"/>
    <lineage>
        <taxon>Bacteria</taxon>
        <taxon>Pseudomonadati</taxon>
        <taxon>Verrucomicrobiota</taxon>
        <taxon>Opitutia</taxon>
        <taxon>Opitutales</taxon>
        <taxon>Opitutaceae</taxon>
        <taxon>Rariglobus</taxon>
    </lineage>
</organism>
<dbReference type="SMART" id="SM00283">
    <property type="entry name" value="MA"/>
    <property type="match status" value="1"/>
</dbReference>
<dbReference type="GO" id="GO:0007165">
    <property type="term" value="P:signal transduction"/>
    <property type="evidence" value="ECO:0007669"/>
    <property type="project" value="UniProtKB-KW"/>
</dbReference>
<evidence type="ECO:0000256" key="3">
    <source>
        <dbReference type="PROSITE-ProRule" id="PRU00284"/>
    </source>
</evidence>
<gene>
    <name evidence="5" type="ORF">FPL22_04685</name>
</gene>
<evidence type="ECO:0000256" key="1">
    <source>
        <dbReference type="ARBA" id="ARBA00022500"/>
    </source>
</evidence>
<dbReference type="GO" id="GO:0006935">
    <property type="term" value="P:chemotaxis"/>
    <property type="evidence" value="ECO:0007669"/>
    <property type="project" value="UniProtKB-KW"/>
</dbReference>
<dbReference type="PANTHER" id="PTHR43531">
    <property type="entry name" value="PROTEIN ICFG"/>
    <property type="match status" value="1"/>
</dbReference>
<dbReference type="PROSITE" id="PS50111">
    <property type="entry name" value="CHEMOTAXIS_TRANSDUC_2"/>
    <property type="match status" value="1"/>
</dbReference>
<keyword evidence="3" id="KW-0807">Transducer</keyword>
<dbReference type="GO" id="GO:0016020">
    <property type="term" value="C:membrane"/>
    <property type="evidence" value="ECO:0007669"/>
    <property type="project" value="InterPro"/>
</dbReference>
<reference evidence="5 6" key="1">
    <citation type="submission" date="2019-07" db="EMBL/GenBank/DDBJ databases">
        <title>Description of 53C-WASEF.</title>
        <authorList>
            <person name="Pitt A."/>
            <person name="Hahn M.W."/>
        </authorList>
    </citation>
    <scope>NUCLEOTIDE SEQUENCE [LARGE SCALE GENOMIC DNA]</scope>
    <source>
        <strain evidence="5 6">53C-WASEF</strain>
    </source>
</reference>
<keyword evidence="6" id="KW-1185">Reference proteome</keyword>
<dbReference type="InterPro" id="IPR004089">
    <property type="entry name" value="MCPsignal_dom"/>
</dbReference>
<comment type="similarity">
    <text evidence="2">Belongs to the methyl-accepting chemotaxis (MCP) protein family.</text>
</comment>
<dbReference type="AlphaFoldDB" id="A0A556QPN5"/>
<accession>A0A556QPN5</accession>
<sequence>MKLGTKIVLIAILAIVTSVGAGLYVQSHIIHRQGIELTRETMRTAVIEAENVRQTISKLGNSGAFDRPKLLADYKKSGDLEGSALYRTIPVIAAIHAIEKIAAENQWEFRVPKHQARNSRNLPTAEEEPILTLLESGSTAEYFTVDKAKNQMIFARPIKLTADCLACHGDPKNSPTGDGKDILGYAMENWKEGEVHGAFLLKSSLNRVDHVARAGMMQTLLWVLPIAVVISACTTLYTRRRIIGPLESSIEVVNSASAQTSSAAREISSASQQLAAGASQQAASLEETHAAIEQISGMTAQNVTHAQNTRSLAGETRAAADNGTADMQAMNRAMDEIKAASLGIAKIIKTIDEIAFQTNILALNAAVEAARAGEAGAGFSVVADEVRALAQRSATAARETAASIADSIQKSDHGVSMSAKVTVGLTDIAEKARRMDTLVAAIASGSSEQHASIAQVNGAIGEIDKVTQVNASASEETAAAAQQLNAQSIELNAAVVNLSLLISGAAKS</sequence>
<dbReference type="RefSeq" id="WP_144228944.1">
    <property type="nucleotide sequence ID" value="NZ_CBCRVV010000002.1"/>
</dbReference>
<proteinExistence type="inferred from homology"/>
<dbReference type="Proteomes" id="UP000315648">
    <property type="component" value="Unassembled WGS sequence"/>
</dbReference>
<evidence type="ECO:0000256" key="2">
    <source>
        <dbReference type="ARBA" id="ARBA00029447"/>
    </source>
</evidence>
<name>A0A556QPN5_9BACT</name>
<dbReference type="PANTHER" id="PTHR43531:SF11">
    <property type="entry name" value="METHYL-ACCEPTING CHEMOTAXIS PROTEIN 3"/>
    <property type="match status" value="1"/>
</dbReference>
<dbReference type="InterPro" id="IPR051310">
    <property type="entry name" value="MCP_chemotaxis"/>
</dbReference>
<comment type="caution">
    <text evidence="5">The sequence shown here is derived from an EMBL/GenBank/DDBJ whole genome shotgun (WGS) entry which is preliminary data.</text>
</comment>
<feature type="domain" description="Methyl-accepting transducer" evidence="4">
    <location>
        <begin position="256"/>
        <end position="485"/>
    </location>
</feature>
<dbReference type="Pfam" id="PF00015">
    <property type="entry name" value="MCPsignal"/>
    <property type="match status" value="1"/>
</dbReference>
<dbReference type="GO" id="GO:0004888">
    <property type="term" value="F:transmembrane signaling receptor activity"/>
    <property type="evidence" value="ECO:0007669"/>
    <property type="project" value="InterPro"/>
</dbReference>
<dbReference type="Gene3D" id="1.10.287.950">
    <property type="entry name" value="Methyl-accepting chemotaxis protein"/>
    <property type="match status" value="1"/>
</dbReference>
<dbReference type="PRINTS" id="PR00260">
    <property type="entry name" value="CHEMTRNSDUCR"/>
</dbReference>
<evidence type="ECO:0000313" key="5">
    <source>
        <dbReference type="EMBL" id="TSJ78603.1"/>
    </source>
</evidence>
<dbReference type="OrthoDB" id="196085at2"/>